<evidence type="ECO:0000313" key="3">
    <source>
        <dbReference type="Proteomes" id="UP001158067"/>
    </source>
</evidence>
<dbReference type="Gene3D" id="2.60.120.430">
    <property type="entry name" value="Galactose-binding lectin"/>
    <property type="match status" value="1"/>
</dbReference>
<accession>A0ABY1QBE1</accession>
<protein>
    <recommendedName>
        <fullName evidence="4">VanZ-like domain-containing protein</fullName>
    </recommendedName>
</protein>
<name>A0ABY1QBE1_9BACT</name>
<reference evidence="2 3" key="1">
    <citation type="submission" date="2017-05" db="EMBL/GenBank/DDBJ databases">
        <authorList>
            <person name="Varghese N."/>
            <person name="Submissions S."/>
        </authorList>
    </citation>
    <scope>NUCLEOTIDE SEQUENCE [LARGE SCALE GENOMIC DNA]</scope>
    <source>
        <strain evidence="2 3">DSM 25457</strain>
    </source>
</reference>
<keyword evidence="1" id="KW-0472">Membrane</keyword>
<evidence type="ECO:0000256" key="1">
    <source>
        <dbReference type="SAM" id="Phobius"/>
    </source>
</evidence>
<feature type="transmembrane region" description="Helical" evidence="1">
    <location>
        <begin position="94"/>
        <end position="114"/>
    </location>
</feature>
<keyword evidence="3" id="KW-1185">Reference proteome</keyword>
<evidence type="ECO:0000313" key="2">
    <source>
        <dbReference type="EMBL" id="SMP62307.1"/>
    </source>
</evidence>
<proteinExistence type="predicted"/>
<keyword evidence="1" id="KW-0812">Transmembrane</keyword>
<comment type="caution">
    <text evidence="2">The sequence shown here is derived from an EMBL/GenBank/DDBJ whole genome shotgun (WGS) entry which is preliminary data.</text>
</comment>
<dbReference type="Proteomes" id="UP001158067">
    <property type="component" value="Unassembled WGS sequence"/>
</dbReference>
<gene>
    <name evidence="2" type="ORF">SAMN06265222_107291</name>
</gene>
<feature type="transmembrane region" description="Helical" evidence="1">
    <location>
        <begin position="60"/>
        <end position="82"/>
    </location>
</feature>
<dbReference type="EMBL" id="FXUG01000007">
    <property type="protein sequence ID" value="SMP62307.1"/>
    <property type="molecule type" value="Genomic_DNA"/>
</dbReference>
<feature type="transmembrane region" description="Helical" evidence="1">
    <location>
        <begin position="121"/>
        <end position="139"/>
    </location>
</feature>
<keyword evidence="1" id="KW-1133">Transmembrane helix</keyword>
<feature type="transmembrane region" description="Helical" evidence="1">
    <location>
        <begin position="31"/>
        <end position="48"/>
    </location>
</feature>
<evidence type="ECO:0008006" key="4">
    <source>
        <dbReference type="Google" id="ProtNLM"/>
    </source>
</evidence>
<organism evidence="2 3">
    <name type="scientific">Neorhodopirellula lusitana</name>
    <dbReference type="NCBI Taxonomy" id="445327"/>
    <lineage>
        <taxon>Bacteria</taxon>
        <taxon>Pseudomonadati</taxon>
        <taxon>Planctomycetota</taxon>
        <taxon>Planctomycetia</taxon>
        <taxon>Pirellulales</taxon>
        <taxon>Pirellulaceae</taxon>
        <taxon>Neorhodopirellula</taxon>
    </lineage>
</organism>
<sequence length="315" mass="34890">MALVGFSLAAFMLLVPLPLKSRIGSAIGDLAHAPMFGGIFIAILLLWHRVSPLDQFGRAWLGRIALVTLCVFILGILVELAQTLTGRKAASHDVVANGLGILAAGMLCIAVLNYRYQPRRIWLSGLAALLAIGLVGIALTRPVRIIWDVLSVHRAYPSISSFERDWEMTRWHFDDCGGQIVSTHATDGSHAMRWSVRATEHPAATLVETVTDWSDAQSFEVDVTLAPTYPGIGGLYVKVIDHDHADYHEDVCRKQFLLTPGKTQHLVISREEIINGPDTRKLDLSNVKLVSLMLYRPEVPTWIDVDNLRVTTDQR</sequence>